<dbReference type="Proteomes" id="UP000262177">
    <property type="component" value="Chromosome"/>
</dbReference>
<reference evidence="1 2" key="1">
    <citation type="journal article" date="2017" name="Biosci. Biotechnol. Biochem.">
        <title>Identification and characterization of a sulfoglycosidase from Bifidobacterium bifidum implicated in mucin glycan utilization.</title>
        <authorList>
            <person name="Katoh T."/>
            <person name="Maeshibu T."/>
            <person name="Kikkawa K."/>
            <person name="Gotoh A."/>
            <person name="Tomabechi Y."/>
            <person name="Nakamura M."/>
            <person name="Liao W.-H."/>
            <person name="Yamaguchi M."/>
            <person name="Ashida H."/>
            <person name="Yamamoto K."/>
            <person name="Katayama T."/>
        </authorList>
    </citation>
    <scope>NUCLEOTIDE SEQUENCE [LARGE SCALE GENOMIC DNA]</scope>
    <source>
        <strain evidence="1 2">JCM 7004</strain>
    </source>
</reference>
<name>A0A286TCM2_BIFBI</name>
<evidence type="ECO:0000313" key="1">
    <source>
        <dbReference type="EMBL" id="BBA47750.1"/>
    </source>
</evidence>
<organism evidence="1 2">
    <name type="scientific">Bifidobacterium bifidum LMG 13195</name>
    <dbReference type="NCBI Taxonomy" id="1207542"/>
    <lineage>
        <taxon>Bacteria</taxon>
        <taxon>Bacillati</taxon>
        <taxon>Actinomycetota</taxon>
        <taxon>Actinomycetes</taxon>
        <taxon>Bifidobacteriales</taxon>
        <taxon>Bifidobacteriaceae</taxon>
        <taxon>Bifidobacterium</taxon>
    </lineage>
</organism>
<dbReference type="EMBL" id="AP018131">
    <property type="protein sequence ID" value="BBA47750.1"/>
    <property type="molecule type" value="Genomic_DNA"/>
</dbReference>
<dbReference type="AlphaFoldDB" id="A0A286TCM2"/>
<proteinExistence type="predicted"/>
<protein>
    <submittedName>
        <fullName evidence="1">Uncharacterized protein</fullName>
    </submittedName>
</protein>
<sequence length="56" mass="6019">MRLPRLVVIAVQCLPSIIPSTMWRTSSFPGFGAVSVTGGVEPVDKIAAFRVLRSGF</sequence>
<gene>
    <name evidence="1" type="ORF">BBJK_01059</name>
</gene>
<accession>A0A286TCM2</accession>
<evidence type="ECO:0000313" key="2">
    <source>
        <dbReference type="Proteomes" id="UP000262177"/>
    </source>
</evidence>